<dbReference type="PANTHER" id="PTHR31425:SF48">
    <property type="entry name" value="MULTIPLE C2 DOMAIN AND TRANSMEMBRANE REGION PROTEIN 10"/>
    <property type="match status" value="1"/>
</dbReference>
<dbReference type="PANTHER" id="PTHR31425">
    <property type="entry name" value="PHOSPHORIBOSYLANTHRANILATE TRANSFERASE ISOFORM 1"/>
    <property type="match status" value="1"/>
</dbReference>
<dbReference type="InterPro" id="IPR047259">
    <property type="entry name" value="QUIRKY-like"/>
</dbReference>
<evidence type="ECO:0000259" key="1">
    <source>
        <dbReference type="Pfam" id="PF00168"/>
    </source>
</evidence>
<feature type="domain" description="C2" evidence="1">
    <location>
        <begin position="43"/>
        <end position="96"/>
    </location>
</feature>
<dbReference type="Gene3D" id="2.60.40.150">
    <property type="entry name" value="C2 domain"/>
    <property type="match status" value="1"/>
</dbReference>
<dbReference type="InterPro" id="IPR000008">
    <property type="entry name" value="C2_dom"/>
</dbReference>
<proteinExistence type="predicted"/>
<evidence type="ECO:0000313" key="3">
    <source>
        <dbReference type="Proteomes" id="UP001396334"/>
    </source>
</evidence>
<dbReference type="Proteomes" id="UP001396334">
    <property type="component" value="Unassembled WGS sequence"/>
</dbReference>
<dbReference type="SUPFAM" id="SSF49562">
    <property type="entry name" value="C2 domain (Calcium/lipid-binding domain, CaLB)"/>
    <property type="match status" value="1"/>
</dbReference>
<accession>A0ABR2S5B9</accession>
<keyword evidence="3" id="KW-1185">Reference proteome</keyword>
<dbReference type="EMBL" id="JBBPBN010000016">
    <property type="protein sequence ID" value="KAK9020425.1"/>
    <property type="molecule type" value="Genomic_DNA"/>
</dbReference>
<evidence type="ECO:0000313" key="2">
    <source>
        <dbReference type="EMBL" id="KAK9020425.1"/>
    </source>
</evidence>
<sequence>MGFGSRIHLRISLDGGYHVLDEATMYSSDVKLTAKHLWKPHIGVLEMGILGAIGLMPVKVKEGKCGTTDAYCVSKYGKKWVRTRTVVDSLSPKWNE</sequence>
<dbReference type="InterPro" id="IPR035892">
    <property type="entry name" value="C2_domain_sf"/>
</dbReference>
<gene>
    <name evidence="2" type="ORF">V6N11_010449</name>
</gene>
<organism evidence="2 3">
    <name type="scientific">Hibiscus sabdariffa</name>
    <name type="common">roselle</name>
    <dbReference type="NCBI Taxonomy" id="183260"/>
    <lineage>
        <taxon>Eukaryota</taxon>
        <taxon>Viridiplantae</taxon>
        <taxon>Streptophyta</taxon>
        <taxon>Embryophyta</taxon>
        <taxon>Tracheophyta</taxon>
        <taxon>Spermatophyta</taxon>
        <taxon>Magnoliopsida</taxon>
        <taxon>eudicotyledons</taxon>
        <taxon>Gunneridae</taxon>
        <taxon>Pentapetalae</taxon>
        <taxon>rosids</taxon>
        <taxon>malvids</taxon>
        <taxon>Malvales</taxon>
        <taxon>Malvaceae</taxon>
        <taxon>Malvoideae</taxon>
        <taxon>Hibiscus</taxon>
    </lineage>
</organism>
<comment type="caution">
    <text evidence="2">The sequence shown here is derived from an EMBL/GenBank/DDBJ whole genome shotgun (WGS) entry which is preliminary data.</text>
</comment>
<protein>
    <recommendedName>
        <fullName evidence="1">C2 domain-containing protein</fullName>
    </recommendedName>
</protein>
<name>A0ABR2S5B9_9ROSI</name>
<dbReference type="Pfam" id="PF00168">
    <property type="entry name" value="C2"/>
    <property type="match status" value="1"/>
</dbReference>
<reference evidence="2 3" key="1">
    <citation type="journal article" date="2024" name="G3 (Bethesda)">
        <title>Genome assembly of Hibiscus sabdariffa L. provides insights into metabolisms of medicinal natural products.</title>
        <authorList>
            <person name="Kim T."/>
        </authorList>
    </citation>
    <scope>NUCLEOTIDE SEQUENCE [LARGE SCALE GENOMIC DNA]</scope>
    <source>
        <strain evidence="2">TK-2024</strain>
        <tissue evidence="2">Old leaves</tissue>
    </source>
</reference>